<reference evidence="2" key="1">
    <citation type="submission" date="2015-07" db="EMBL/GenBank/DDBJ databases">
        <title>MeaNS - Measles Nucleotide Surveillance Program.</title>
        <authorList>
            <person name="Tran T."/>
            <person name="Druce J."/>
        </authorList>
    </citation>
    <scope>NUCLEOTIDE SEQUENCE</scope>
    <source>
        <strain evidence="2">UCB-OBI-ISO-001</strain>
        <tissue evidence="2">Gonad</tissue>
    </source>
</reference>
<evidence type="ECO:0000313" key="2">
    <source>
        <dbReference type="EMBL" id="KOF78838.1"/>
    </source>
</evidence>
<accession>A0A0L8GP88</accession>
<feature type="signal peptide" evidence="1">
    <location>
        <begin position="1"/>
        <end position="21"/>
    </location>
</feature>
<gene>
    <name evidence="2" type="ORF">OCBIM_22030232mg</name>
</gene>
<proteinExistence type="predicted"/>
<sequence length="85" mass="9376">MKVEGLALLFLLSVSYHLVVSERKASTSNPLDSVTWQDNVRITLPEPKCGHTTFLKTQCYQICPAGHLIVSGLKGCQKGWHCCTS</sequence>
<organism evidence="2">
    <name type="scientific">Octopus bimaculoides</name>
    <name type="common">California two-spotted octopus</name>
    <dbReference type="NCBI Taxonomy" id="37653"/>
    <lineage>
        <taxon>Eukaryota</taxon>
        <taxon>Metazoa</taxon>
        <taxon>Spiralia</taxon>
        <taxon>Lophotrochozoa</taxon>
        <taxon>Mollusca</taxon>
        <taxon>Cephalopoda</taxon>
        <taxon>Coleoidea</taxon>
        <taxon>Octopodiformes</taxon>
        <taxon>Octopoda</taxon>
        <taxon>Incirrata</taxon>
        <taxon>Octopodidae</taxon>
        <taxon>Octopus</taxon>
    </lineage>
</organism>
<evidence type="ECO:0000256" key="1">
    <source>
        <dbReference type="SAM" id="SignalP"/>
    </source>
</evidence>
<keyword evidence="1" id="KW-0732">Signal</keyword>
<dbReference type="AlphaFoldDB" id="A0A0L8GP88"/>
<dbReference type="EMBL" id="KQ420925">
    <property type="protein sequence ID" value="KOF78838.1"/>
    <property type="molecule type" value="Genomic_DNA"/>
</dbReference>
<name>A0A0L8GP88_OCTBM</name>
<feature type="chain" id="PRO_5005583184" evidence="1">
    <location>
        <begin position="22"/>
        <end position="85"/>
    </location>
</feature>
<protein>
    <submittedName>
        <fullName evidence="2">Uncharacterized protein</fullName>
    </submittedName>
</protein>